<comment type="caution">
    <text evidence="2">The sequence shown here is derived from an EMBL/GenBank/DDBJ whole genome shotgun (WGS) entry which is preliminary data.</text>
</comment>
<name>A0ABV1DVB4_9FIRM</name>
<reference evidence="2 3" key="1">
    <citation type="submission" date="2024-03" db="EMBL/GenBank/DDBJ databases">
        <title>Human intestinal bacterial collection.</title>
        <authorList>
            <person name="Pauvert C."/>
            <person name="Hitch T.C.A."/>
            <person name="Clavel T."/>
        </authorList>
    </citation>
    <scope>NUCLEOTIDE SEQUENCE [LARGE SCALE GENOMIC DNA]</scope>
    <source>
        <strain evidence="2 3">CLA-SR-H028</strain>
    </source>
</reference>
<keyword evidence="3" id="KW-1185">Reference proteome</keyword>
<dbReference type="RefSeq" id="WP_349064746.1">
    <property type="nucleotide sequence ID" value="NZ_JBBMFP010000040.1"/>
</dbReference>
<feature type="region of interest" description="Disordered" evidence="1">
    <location>
        <begin position="140"/>
        <end position="160"/>
    </location>
</feature>
<accession>A0ABV1DVB4</accession>
<gene>
    <name evidence="2" type="ORF">WMO65_25220</name>
</gene>
<protein>
    <recommendedName>
        <fullName evidence="4">DUF2479 domain-containing protein</fullName>
    </recommendedName>
</protein>
<evidence type="ECO:0000313" key="3">
    <source>
        <dbReference type="Proteomes" id="UP001457898"/>
    </source>
</evidence>
<evidence type="ECO:0000313" key="2">
    <source>
        <dbReference type="EMBL" id="MEQ2434300.1"/>
    </source>
</evidence>
<organism evidence="2 3">
    <name type="scientific">Blautia caccae</name>
    <dbReference type="NCBI Taxonomy" id="3133175"/>
    <lineage>
        <taxon>Bacteria</taxon>
        <taxon>Bacillati</taxon>
        <taxon>Bacillota</taxon>
        <taxon>Clostridia</taxon>
        <taxon>Lachnospirales</taxon>
        <taxon>Lachnospiraceae</taxon>
        <taxon>Blautia</taxon>
    </lineage>
</organism>
<evidence type="ECO:0008006" key="4">
    <source>
        <dbReference type="Google" id="ProtNLM"/>
    </source>
</evidence>
<evidence type="ECO:0000256" key="1">
    <source>
        <dbReference type="SAM" id="MobiDB-lite"/>
    </source>
</evidence>
<proteinExistence type="predicted"/>
<dbReference type="EMBL" id="JBBMFP010000040">
    <property type="protein sequence ID" value="MEQ2434300.1"/>
    <property type="molecule type" value="Genomic_DNA"/>
</dbReference>
<sequence length="553" mass="60015">MSELKIIKDDIVLDFYSSGTEVVYAKQGDTGRVLKIALREAGKEYQIPAGVTARIACGTFWNECTIQDNKVLAPLSSDMLHSGRRPCQIELMMGDARVSTANFILYTEASARDDNAIMGSNKYGVLDGLIDKAFNDAEQTGKDAEQTAADRKATGEDRGAVAADRRAVEKINNDFTLTAQQAVTDVNNAGQTQTQRVNTAGDTQVSRVQAEGSIQVQNVQAAAAEIAADREQIHTNRDNVAQLQRTTASAIIREAEGSFLTLEDAVEGKGYRKLDVQGMTVQDGVPAPEAEVPLKNVGVLNPKTGKYEVKVTACKNNLLDMTGAKGGTAAGITTVVNPDGTLTSNGTGTGAPVAVWLLGKYTADITGDNVLMVLQAGKTYYISDVVLFMGTEYPAQYKFFVDPEKHPEGFKVTGVRHAQIDSGTVLTNKVYYPRVILGDKDTGWEPYKGRTATVTSDRPLTQWDKLTCRDGVWGCLYDIGKDTETWTPLTPQEQSAMNALCSYAGTTHIWTDDPLQPVISLEYTVDTETYIRETLGGLRLSINPNDMGLDINY</sequence>
<dbReference type="Proteomes" id="UP001457898">
    <property type="component" value="Unassembled WGS sequence"/>
</dbReference>